<dbReference type="Gene3D" id="3.30.565.10">
    <property type="entry name" value="Histidine kinase-like ATPase, C-terminal domain"/>
    <property type="match status" value="1"/>
</dbReference>
<feature type="domain" description="PAS" evidence="8">
    <location>
        <begin position="265"/>
        <end position="335"/>
    </location>
</feature>
<dbReference type="InterPro" id="IPR035965">
    <property type="entry name" value="PAS-like_dom_sf"/>
</dbReference>
<dbReference type="PROSITE" id="PS50113">
    <property type="entry name" value="PAC"/>
    <property type="match status" value="2"/>
</dbReference>
<dbReference type="EMBL" id="RCCT01000002">
    <property type="protein sequence ID" value="RLK08214.1"/>
    <property type="molecule type" value="Genomic_DNA"/>
</dbReference>
<dbReference type="Pfam" id="PF12860">
    <property type="entry name" value="PAS_7"/>
    <property type="match status" value="5"/>
</dbReference>
<evidence type="ECO:0000256" key="2">
    <source>
        <dbReference type="ARBA" id="ARBA00012438"/>
    </source>
</evidence>
<dbReference type="NCBIfam" id="TIGR00229">
    <property type="entry name" value="sensory_box"/>
    <property type="match status" value="2"/>
</dbReference>
<dbReference type="CDD" id="cd00130">
    <property type="entry name" value="PAS"/>
    <property type="match status" value="2"/>
</dbReference>
<proteinExistence type="predicted"/>
<organism evidence="10 11">
    <name type="scientific">Ruegeria conchae</name>
    <dbReference type="NCBI Taxonomy" id="981384"/>
    <lineage>
        <taxon>Bacteria</taxon>
        <taxon>Pseudomonadati</taxon>
        <taxon>Pseudomonadota</taxon>
        <taxon>Alphaproteobacteria</taxon>
        <taxon>Rhodobacterales</taxon>
        <taxon>Roseobacteraceae</taxon>
        <taxon>Ruegeria</taxon>
    </lineage>
</organism>
<protein>
    <recommendedName>
        <fullName evidence="2">histidine kinase</fullName>
        <ecNumber evidence="2">2.7.13.3</ecNumber>
    </recommendedName>
</protein>
<dbReference type="STRING" id="981384.GCA_000192475_00474"/>
<keyword evidence="11" id="KW-1185">Reference proteome</keyword>
<feature type="domain" description="Histidine kinase" evidence="7">
    <location>
        <begin position="943"/>
        <end position="1189"/>
    </location>
</feature>
<dbReference type="CDD" id="cd00082">
    <property type="entry name" value="HisKA"/>
    <property type="match status" value="1"/>
</dbReference>
<dbReference type="GO" id="GO:0000155">
    <property type="term" value="F:phosphorelay sensor kinase activity"/>
    <property type="evidence" value="ECO:0007669"/>
    <property type="project" value="InterPro"/>
</dbReference>
<dbReference type="InterPro" id="IPR036890">
    <property type="entry name" value="HATPase_C_sf"/>
</dbReference>
<dbReference type="Gene3D" id="1.10.287.130">
    <property type="match status" value="1"/>
</dbReference>
<dbReference type="PROSITE" id="PS50109">
    <property type="entry name" value="HIS_KIN"/>
    <property type="match status" value="1"/>
</dbReference>
<dbReference type="OrthoDB" id="9796100at2"/>
<sequence>MNGADQKSQADRYEEGIALLDVGVGIFNDALRLVYCNPAFREMRRYPQELCRRGVSLEDLLHFNAERGDFGAGNTDRLVADRMNEIGASGERALEHEMADGQVLAISYRRTASGGTMVTYQDRTAERKAERALRESEERYALVSDAAEEAIYDWHITDDQFYASPRLETFLGLETGPKGERTWVWQDIIHPDDLPSYLSELEAHISGEKKRWECEYRLKVANGKWRWVSDHGTSIRDTNGYATRMVAAIRDITPKIERDAALAASEERYQLVTQATSDGIYDWDVTNDVLFVSADLNDLLSLDEANSSSERWAEQIHPDDYDAYVKAIVNHFKGETDAVECDYRQRARDGGYRWVHDRGVGVRNAEGRVVRLVGAVRDITEIRDARERIARIEGRLLGAIETIADGLLLVGPENRVELFNDRYVQIFSDAAGGADLSNLIYEGREFFDMIRNGYELGMFTEHPDGVDGWIAARRVAWEKPKANWELELGNGVWIMLNERRLPDGGRIMVYNDITEFKRREADAQAARQRFEDAIEAISSGFALWDAEDRLAVCNERYRTYMSELADKVVPGVKFEEIIGAGIKRGLFPLSEGEVEGYLERIAEKRMKASGEPREQLVAGYWLQITDHRTSDGGIVSIYTDITELKTKQLEIEQQSAILELTMENMGQGITLVDKELRTIALNSKFLDLMEFSRERFRPGFTMEEAFRFNAERGEYGPGDIDTQVRERVELAAKFLPHKFERIRPDGTVIEIIGNPIQGGGLVATYTDITDRKLADEALKAALAEFNAVIDHVDYGILFMGPDLRARIINRAFARIWNIDQKFIDQRPTMQELIEYNKGTGVYDVAPKDWDDWLSMRVEAIRAGNMPPGELCRADGMTLSFQCVDLPDGGRMLTYFDITELKRREAEISNARDAAEQALNDLRQAQERLIQSEKMASLGQLTAGIAHEIKNPLNFVNNFAKLSGELMEELHEILEDPIAALEEEDREEAKDLWQTVRGNMGKINQHGQRADSIVKNMLLHSREGPSELQRVALNPIAEEALNLAYHGARAEDSSFNVEIRADIDPDVGQIDCYPQDLMRVFLNLISNGMYAANKRKDAEEGDFSPTIWLSTRANGDRVNVTIRDNGTGIPEEMREKIFLPFYTTKPAGEGTGLGLSLSYDTIVKQHGGTLTVDSKPGDHTIFDVSVPVHSQGDLA</sequence>
<dbReference type="InterPro" id="IPR036097">
    <property type="entry name" value="HisK_dim/P_sf"/>
</dbReference>
<feature type="domain" description="PAC" evidence="9">
    <location>
        <begin position="339"/>
        <end position="391"/>
    </location>
</feature>
<keyword evidence="3" id="KW-0597">Phosphoprotein</keyword>
<dbReference type="SMART" id="SM00086">
    <property type="entry name" value="PAC"/>
    <property type="match status" value="2"/>
</dbReference>
<evidence type="ECO:0000259" key="7">
    <source>
        <dbReference type="PROSITE" id="PS50109"/>
    </source>
</evidence>
<dbReference type="InterPro" id="IPR003661">
    <property type="entry name" value="HisK_dim/P_dom"/>
</dbReference>
<dbReference type="EC" id="2.7.13.3" evidence="2"/>
<name>A0A497ZR03_9RHOB</name>
<dbReference type="RefSeq" id="WP_010443321.1">
    <property type="nucleotide sequence ID" value="NZ_AEYW01000023.1"/>
</dbReference>
<dbReference type="PANTHER" id="PTHR43304:SF1">
    <property type="entry name" value="PAC DOMAIN-CONTAINING PROTEIN"/>
    <property type="match status" value="1"/>
</dbReference>
<dbReference type="Pfam" id="PF02518">
    <property type="entry name" value="HATPase_c"/>
    <property type="match status" value="1"/>
</dbReference>
<dbReference type="PROSITE" id="PS50112">
    <property type="entry name" value="PAS"/>
    <property type="match status" value="2"/>
</dbReference>
<evidence type="ECO:0000256" key="5">
    <source>
        <dbReference type="ARBA" id="ARBA00022777"/>
    </source>
</evidence>
<keyword evidence="5" id="KW-0418">Kinase</keyword>
<dbReference type="InterPro" id="IPR005467">
    <property type="entry name" value="His_kinase_dom"/>
</dbReference>
<dbReference type="InterPro" id="IPR052162">
    <property type="entry name" value="Sensor_kinase/Photoreceptor"/>
</dbReference>
<evidence type="ECO:0000256" key="4">
    <source>
        <dbReference type="ARBA" id="ARBA00022679"/>
    </source>
</evidence>
<feature type="domain" description="PAC" evidence="9">
    <location>
        <begin position="212"/>
        <end position="264"/>
    </location>
</feature>
<evidence type="ECO:0000256" key="3">
    <source>
        <dbReference type="ARBA" id="ARBA00022553"/>
    </source>
</evidence>
<evidence type="ECO:0000256" key="6">
    <source>
        <dbReference type="SAM" id="Coils"/>
    </source>
</evidence>
<dbReference type="Proteomes" id="UP000271700">
    <property type="component" value="Unassembled WGS sequence"/>
</dbReference>
<dbReference type="SUPFAM" id="SSF47384">
    <property type="entry name" value="Homodimeric domain of signal transducing histidine kinase"/>
    <property type="match status" value="1"/>
</dbReference>
<dbReference type="InterPro" id="IPR013655">
    <property type="entry name" value="PAS_fold_3"/>
</dbReference>
<dbReference type="PRINTS" id="PR00344">
    <property type="entry name" value="BCTRLSENSOR"/>
</dbReference>
<comment type="catalytic activity">
    <reaction evidence="1">
        <text>ATP + protein L-histidine = ADP + protein N-phospho-L-histidine.</text>
        <dbReference type="EC" id="2.7.13.3"/>
    </reaction>
</comment>
<dbReference type="InterPro" id="IPR000014">
    <property type="entry name" value="PAS"/>
</dbReference>
<dbReference type="SUPFAM" id="SSF55874">
    <property type="entry name" value="ATPase domain of HSP90 chaperone/DNA topoisomerase II/histidine kinase"/>
    <property type="match status" value="1"/>
</dbReference>
<dbReference type="InterPro" id="IPR004358">
    <property type="entry name" value="Sig_transdc_His_kin-like_C"/>
</dbReference>
<dbReference type="InterPro" id="IPR001610">
    <property type="entry name" value="PAC"/>
</dbReference>
<keyword evidence="6" id="KW-0175">Coiled coil</keyword>
<evidence type="ECO:0000259" key="9">
    <source>
        <dbReference type="PROSITE" id="PS50113"/>
    </source>
</evidence>
<accession>A0A497ZR03</accession>
<dbReference type="InterPro" id="IPR003594">
    <property type="entry name" value="HATPase_dom"/>
</dbReference>
<dbReference type="SMART" id="SM00388">
    <property type="entry name" value="HisKA"/>
    <property type="match status" value="1"/>
</dbReference>
<feature type="domain" description="PAS" evidence="8">
    <location>
        <begin position="136"/>
        <end position="208"/>
    </location>
</feature>
<gene>
    <name evidence="10" type="ORF">CLV75_1884</name>
</gene>
<feature type="coiled-coil region" evidence="6">
    <location>
        <begin position="897"/>
        <end position="934"/>
    </location>
</feature>
<dbReference type="SMART" id="SM00091">
    <property type="entry name" value="PAS"/>
    <property type="match status" value="7"/>
</dbReference>
<dbReference type="InterPro" id="IPR000700">
    <property type="entry name" value="PAS-assoc_C"/>
</dbReference>
<dbReference type="Pfam" id="PF08447">
    <property type="entry name" value="PAS_3"/>
    <property type="match status" value="2"/>
</dbReference>
<dbReference type="PANTHER" id="PTHR43304">
    <property type="entry name" value="PHYTOCHROME-LIKE PROTEIN CPH1"/>
    <property type="match status" value="1"/>
</dbReference>
<dbReference type="SUPFAM" id="SSF55785">
    <property type="entry name" value="PYP-like sensor domain (PAS domain)"/>
    <property type="match status" value="6"/>
</dbReference>
<evidence type="ECO:0000313" key="10">
    <source>
        <dbReference type="EMBL" id="RLK08214.1"/>
    </source>
</evidence>
<keyword evidence="4" id="KW-0808">Transferase</keyword>
<dbReference type="SMART" id="SM00387">
    <property type="entry name" value="HATPase_c"/>
    <property type="match status" value="1"/>
</dbReference>
<evidence type="ECO:0000259" key="8">
    <source>
        <dbReference type="PROSITE" id="PS50112"/>
    </source>
</evidence>
<comment type="caution">
    <text evidence="10">The sequence shown here is derived from an EMBL/GenBank/DDBJ whole genome shotgun (WGS) entry which is preliminary data.</text>
</comment>
<dbReference type="AlphaFoldDB" id="A0A497ZR03"/>
<evidence type="ECO:0000256" key="1">
    <source>
        <dbReference type="ARBA" id="ARBA00000085"/>
    </source>
</evidence>
<reference evidence="10 11" key="1">
    <citation type="submission" date="2018-10" db="EMBL/GenBank/DDBJ databases">
        <title>Genomic Encyclopedia of Archaeal and Bacterial Type Strains, Phase II (KMG-II): from individual species to whole genera.</title>
        <authorList>
            <person name="Goeker M."/>
        </authorList>
    </citation>
    <scope>NUCLEOTIDE SEQUENCE [LARGE SCALE GENOMIC DNA]</scope>
    <source>
        <strain evidence="10 11">DSM 29317</strain>
    </source>
</reference>
<evidence type="ECO:0000313" key="11">
    <source>
        <dbReference type="Proteomes" id="UP000271700"/>
    </source>
</evidence>
<dbReference type="Gene3D" id="3.30.450.20">
    <property type="entry name" value="PAS domain"/>
    <property type="match status" value="6"/>
</dbReference>